<evidence type="ECO:0000313" key="2">
    <source>
        <dbReference type="EMBL" id="ALR78420.1"/>
    </source>
</evidence>
<organism evidence="2 3">
    <name type="scientific">[Enterobacter] lignolyticus</name>
    <dbReference type="NCBI Taxonomy" id="1334193"/>
    <lineage>
        <taxon>Bacteria</taxon>
        <taxon>Pseudomonadati</taxon>
        <taxon>Pseudomonadota</taxon>
        <taxon>Gammaproteobacteria</taxon>
        <taxon>Enterobacterales</taxon>
        <taxon>Enterobacteriaceae</taxon>
        <taxon>Pluralibacter</taxon>
    </lineage>
</organism>
<dbReference type="PANTHER" id="PTHR40278:SF1">
    <property type="entry name" value="DNA UTILIZATION PROTEIN HOFN"/>
    <property type="match status" value="1"/>
</dbReference>
<accession>A0A806X8C1</accession>
<dbReference type="PANTHER" id="PTHR40278">
    <property type="entry name" value="DNA UTILIZATION PROTEIN HOFN"/>
    <property type="match status" value="1"/>
</dbReference>
<dbReference type="Pfam" id="PF05137">
    <property type="entry name" value="PilN"/>
    <property type="match status" value="1"/>
</dbReference>
<dbReference type="InterPro" id="IPR052534">
    <property type="entry name" value="Extracell_DNA_Util/SecSys_Comp"/>
</dbReference>
<keyword evidence="1" id="KW-0472">Membrane</keyword>
<keyword evidence="1" id="KW-0812">Transmembrane</keyword>
<evidence type="ECO:0008006" key="4">
    <source>
        <dbReference type="Google" id="ProtNLM"/>
    </source>
</evidence>
<evidence type="ECO:0000313" key="3">
    <source>
        <dbReference type="Proteomes" id="UP000069162"/>
    </source>
</evidence>
<gene>
    <name evidence="2" type="ORF">AO703_19715</name>
</gene>
<dbReference type="InterPro" id="IPR007813">
    <property type="entry name" value="PilN"/>
</dbReference>
<dbReference type="RefSeq" id="WP_062742202.1">
    <property type="nucleotide sequence ID" value="NZ_CP012871.1"/>
</dbReference>
<name>A0A806X8C1_9ENTR</name>
<proteinExistence type="predicted"/>
<dbReference type="Proteomes" id="UP000069162">
    <property type="component" value="Chromosome"/>
</dbReference>
<protein>
    <recommendedName>
        <fullName evidence="4">Fimbrial assembly family protein</fullName>
    </recommendedName>
</protein>
<dbReference type="OrthoDB" id="6561867at2"/>
<feature type="transmembrane region" description="Helical" evidence="1">
    <location>
        <begin position="21"/>
        <end position="43"/>
    </location>
</feature>
<reference evidence="3" key="1">
    <citation type="submission" date="2015-10" db="EMBL/GenBank/DDBJ databases">
        <title>Complete Genome Sequencing of Klebsiella sp. strain G5.</title>
        <authorList>
            <person name="Chan K.-G."/>
            <person name="Chen J.-W."/>
        </authorList>
    </citation>
    <scope>NUCLEOTIDE SEQUENCE [LARGE SCALE GENOMIC DNA]</scope>
    <source>
        <strain evidence="3">G5</strain>
    </source>
</reference>
<dbReference type="KEGG" id="kle:AO703_19715"/>
<dbReference type="AlphaFoldDB" id="A0A806X8C1"/>
<sequence>MAAMVNLLPWRDALRRQRLRFWALMFIGGLLMVALNLAVNVAMNMSDRALNTLWVQEARRLQQALTVREQRLAADAAQRTALAQILVRQQETRRWSLWLAAIGNALPEQAWLTALEWQGGALALAGKANRFPALAALDRALAELPGLRRGKPGATLRDADGRWQFNVQLLPGDANATSP</sequence>
<evidence type="ECO:0000256" key="1">
    <source>
        <dbReference type="SAM" id="Phobius"/>
    </source>
</evidence>
<keyword evidence="1" id="KW-1133">Transmembrane helix</keyword>
<dbReference type="EMBL" id="CP012871">
    <property type="protein sequence ID" value="ALR78420.1"/>
    <property type="molecule type" value="Genomic_DNA"/>
</dbReference>